<dbReference type="SUPFAM" id="SSF50129">
    <property type="entry name" value="GroES-like"/>
    <property type="match status" value="1"/>
</dbReference>
<dbReference type="PANTHER" id="PTHR42813">
    <property type="entry name" value="ZINC-TYPE ALCOHOL DEHYDROGENASE-LIKE"/>
    <property type="match status" value="1"/>
</dbReference>
<evidence type="ECO:0000259" key="7">
    <source>
        <dbReference type="Pfam" id="PF08240"/>
    </source>
</evidence>
<name>A0AAW2Z0V7_9EUKA</name>
<keyword evidence="9" id="KW-1185">Reference proteome</keyword>
<dbReference type="Pfam" id="PF08240">
    <property type="entry name" value="ADH_N"/>
    <property type="match status" value="1"/>
</dbReference>
<dbReference type="InterPro" id="IPR036291">
    <property type="entry name" value="NAD(P)-bd_dom_sf"/>
</dbReference>
<gene>
    <name evidence="8" type="ORF">AKO1_014363</name>
</gene>
<feature type="domain" description="Alcohol dehydrogenase-like N-terminal" evidence="7">
    <location>
        <begin position="58"/>
        <end position="188"/>
    </location>
</feature>
<evidence type="ECO:0000256" key="3">
    <source>
        <dbReference type="ARBA" id="ARBA00022833"/>
    </source>
</evidence>
<dbReference type="GO" id="GO:0016491">
    <property type="term" value="F:oxidoreductase activity"/>
    <property type="evidence" value="ECO:0007669"/>
    <property type="project" value="UniProtKB-KW"/>
</dbReference>
<evidence type="ECO:0008006" key="10">
    <source>
        <dbReference type="Google" id="ProtNLM"/>
    </source>
</evidence>
<keyword evidence="2 5" id="KW-0479">Metal-binding</keyword>
<evidence type="ECO:0000313" key="9">
    <source>
        <dbReference type="Proteomes" id="UP001431209"/>
    </source>
</evidence>
<dbReference type="InterPro" id="IPR002328">
    <property type="entry name" value="ADH_Zn_CS"/>
</dbReference>
<dbReference type="Pfam" id="PF00107">
    <property type="entry name" value="ADH_zinc_N"/>
    <property type="match status" value="1"/>
</dbReference>
<dbReference type="AlphaFoldDB" id="A0AAW2Z0V7"/>
<protein>
    <recommendedName>
        <fullName evidence="10">Alcohol dehydrogenase</fullName>
    </recommendedName>
</protein>
<dbReference type="InterPro" id="IPR011032">
    <property type="entry name" value="GroES-like_sf"/>
</dbReference>
<accession>A0AAW2Z0V7</accession>
<proteinExistence type="inferred from homology"/>
<dbReference type="Gene3D" id="3.90.180.10">
    <property type="entry name" value="Medium-chain alcohol dehydrogenases, catalytic domain"/>
    <property type="match status" value="1"/>
</dbReference>
<dbReference type="GO" id="GO:0008270">
    <property type="term" value="F:zinc ion binding"/>
    <property type="evidence" value="ECO:0007669"/>
    <property type="project" value="InterPro"/>
</dbReference>
<sequence>MAAQLISNAYQAIVGDKPTATTNEFKERPDGATMQALVYRGNQNVNMESVPRPSITEPKDAIIRVTGTTVCGSDLHLYHSEIMQQQSGDILGHEFCGVVDEVGPACGLKIGQRVVASFQIACGECEYCQKGLSSMCDVTNNSKVMESLYGHRFAGLFGYSHFAGGFAGGQAEYVRIPFADTNLLPLPDDVPDEKGLFLSDILSTSYHACWRAKIEQGDVVGVWGCGPIGLLCIHWSKLMGASRVIAIDNVPDRLERAKRLGAETINFDEKDTVEALQELAPGGIHRAIDCAAFRYAKTLLHKVERAVGLETDQSEIVNECIKTVRKFGTIVLIADYAGYCNHFNIGAVMEKGIRLVGGGQAPVQMHWKKILHEFIQTGKLDPAFDVVVSHRFQIEDIPKIYHYFDRKEKDIMKTFVQTKFSQPPAPGFPTLSSLE</sequence>
<evidence type="ECO:0000256" key="5">
    <source>
        <dbReference type="RuleBase" id="RU361277"/>
    </source>
</evidence>
<feature type="domain" description="Alcohol dehydrogenase-like C-terminal" evidence="6">
    <location>
        <begin position="227"/>
        <end position="292"/>
    </location>
</feature>
<evidence type="ECO:0000256" key="1">
    <source>
        <dbReference type="ARBA" id="ARBA00001947"/>
    </source>
</evidence>
<dbReference type="InterPro" id="IPR013149">
    <property type="entry name" value="ADH-like_C"/>
</dbReference>
<dbReference type="SUPFAM" id="SSF51735">
    <property type="entry name" value="NAD(P)-binding Rossmann-fold domains"/>
    <property type="match status" value="1"/>
</dbReference>
<comment type="similarity">
    <text evidence="5">Belongs to the zinc-containing alcohol dehydrogenase family.</text>
</comment>
<evidence type="ECO:0000256" key="4">
    <source>
        <dbReference type="ARBA" id="ARBA00023002"/>
    </source>
</evidence>
<organism evidence="8 9">
    <name type="scientific">Acrasis kona</name>
    <dbReference type="NCBI Taxonomy" id="1008807"/>
    <lineage>
        <taxon>Eukaryota</taxon>
        <taxon>Discoba</taxon>
        <taxon>Heterolobosea</taxon>
        <taxon>Tetramitia</taxon>
        <taxon>Eutetramitia</taxon>
        <taxon>Acrasidae</taxon>
        <taxon>Acrasis</taxon>
    </lineage>
</organism>
<evidence type="ECO:0000313" key="8">
    <source>
        <dbReference type="EMBL" id="KAL0482648.1"/>
    </source>
</evidence>
<evidence type="ECO:0000259" key="6">
    <source>
        <dbReference type="Pfam" id="PF00107"/>
    </source>
</evidence>
<keyword evidence="4" id="KW-0560">Oxidoreductase</keyword>
<dbReference type="CDD" id="cd08283">
    <property type="entry name" value="FDH_like_1"/>
    <property type="match status" value="1"/>
</dbReference>
<dbReference type="PROSITE" id="PS00059">
    <property type="entry name" value="ADH_ZINC"/>
    <property type="match status" value="1"/>
</dbReference>
<comment type="caution">
    <text evidence="8">The sequence shown here is derived from an EMBL/GenBank/DDBJ whole genome shotgun (WGS) entry which is preliminary data.</text>
</comment>
<keyword evidence="3 5" id="KW-0862">Zinc</keyword>
<comment type="cofactor">
    <cofactor evidence="1 5">
        <name>Zn(2+)</name>
        <dbReference type="ChEBI" id="CHEBI:29105"/>
    </cofactor>
</comment>
<dbReference type="InterPro" id="IPR013154">
    <property type="entry name" value="ADH-like_N"/>
</dbReference>
<dbReference type="PANTHER" id="PTHR42813:SF1">
    <property type="entry name" value="DEHYDROGENASE, PUTATIVE (AFU_ORTHOLOGUE AFUA_5G03930)-RELATED"/>
    <property type="match status" value="1"/>
</dbReference>
<dbReference type="Gene3D" id="3.40.50.720">
    <property type="entry name" value="NAD(P)-binding Rossmann-like Domain"/>
    <property type="match status" value="1"/>
</dbReference>
<evidence type="ECO:0000256" key="2">
    <source>
        <dbReference type="ARBA" id="ARBA00022723"/>
    </source>
</evidence>
<dbReference type="EMBL" id="JAOPGA020000879">
    <property type="protein sequence ID" value="KAL0482648.1"/>
    <property type="molecule type" value="Genomic_DNA"/>
</dbReference>
<dbReference type="Proteomes" id="UP001431209">
    <property type="component" value="Unassembled WGS sequence"/>
</dbReference>
<reference evidence="8 9" key="1">
    <citation type="submission" date="2024-03" db="EMBL/GenBank/DDBJ databases">
        <title>The Acrasis kona genome and developmental transcriptomes reveal deep origins of eukaryotic multicellular pathways.</title>
        <authorList>
            <person name="Sheikh S."/>
            <person name="Fu C.-J."/>
            <person name="Brown M.W."/>
            <person name="Baldauf S.L."/>
        </authorList>
    </citation>
    <scope>NUCLEOTIDE SEQUENCE [LARGE SCALE GENOMIC DNA]</scope>
    <source>
        <strain evidence="8 9">ATCC MYA-3509</strain>
    </source>
</reference>